<accession>A0AAX4HCE6</accession>
<evidence type="ECO:0008006" key="4">
    <source>
        <dbReference type="Google" id="ProtNLM"/>
    </source>
</evidence>
<feature type="compositionally biased region" description="Basic and acidic residues" evidence="1">
    <location>
        <begin position="625"/>
        <end position="635"/>
    </location>
</feature>
<organism evidence="2 3">
    <name type="scientific">Australozyma saopauloensis</name>
    <dbReference type="NCBI Taxonomy" id="291208"/>
    <lineage>
        <taxon>Eukaryota</taxon>
        <taxon>Fungi</taxon>
        <taxon>Dikarya</taxon>
        <taxon>Ascomycota</taxon>
        <taxon>Saccharomycotina</taxon>
        <taxon>Pichiomycetes</taxon>
        <taxon>Metschnikowiaceae</taxon>
        <taxon>Australozyma</taxon>
    </lineage>
</organism>
<dbReference type="RefSeq" id="XP_062878537.1">
    <property type="nucleotide sequence ID" value="XM_063022467.1"/>
</dbReference>
<dbReference type="EMBL" id="CP138897">
    <property type="protein sequence ID" value="WPK26155.1"/>
    <property type="molecule type" value="Genomic_DNA"/>
</dbReference>
<dbReference type="AlphaFoldDB" id="A0AAX4HCE6"/>
<dbReference type="GeneID" id="88174567"/>
<dbReference type="Proteomes" id="UP001338582">
    <property type="component" value="Chromosome 4"/>
</dbReference>
<evidence type="ECO:0000313" key="2">
    <source>
        <dbReference type="EMBL" id="WPK26155.1"/>
    </source>
</evidence>
<dbReference type="GO" id="GO:0003676">
    <property type="term" value="F:nucleic acid binding"/>
    <property type="evidence" value="ECO:0007669"/>
    <property type="project" value="InterPro"/>
</dbReference>
<evidence type="ECO:0000256" key="1">
    <source>
        <dbReference type="SAM" id="MobiDB-lite"/>
    </source>
</evidence>
<protein>
    <recommendedName>
        <fullName evidence="4">RRM domain-containing protein</fullName>
    </recommendedName>
</protein>
<dbReference type="InterPro" id="IPR035979">
    <property type="entry name" value="RBD_domain_sf"/>
</dbReference>
<reference evidence="2 3" key="1">
    <citation type="submission" date="2023-10" db="EMBL/GenBank/DDBJ databases">
        <title>Draft Genome Sequence of Candida saopaulonensis from a very Premature Infant with Sepsis.</title>
        <authorList>
            <person name="Ning Y."/>
            <person name="Dai R."/>
            <person name="Xiao M."/>
            <person name="Xu Y."/>
            <person name="Yan Q."/>
            <person name="Zhang L."/>
        </authorList>
    </citation>
    <scope>NUCLEOTIDE SEQUENCE [LARGE SCALE GENOMIC DNA]</scope>
    <source>
        <strain evidence="2 3">19XY460</strain>
    </source>
</reference>
<keyword evidence="3" id="KW-1185">Reference proteome</keyword>
<dbReference type="SUPFAM" id="SSF54928">
    <property type="entry name" value="RNA-binding domain, RBD"/>
    <property type="match status" value="1"/>
</dbReference>
<sequence>MFSSTEDRKVFVKTLSRMILETKQSFPVKIIVDTQPAQETQIFALKNFLSKNVCFWEVGPSEIEIRVNQRDKTETLLRYLSEHEWEFLADYTDVDENPAVILATNISRSASLEKLTIALNSFCPYLSLLEADFTDESSHSVHLRFNNFLDVEALRDKRDIIGFCDDPKEALVFEKCESESLPKFLPLSQSTAPGLDAIALENAEEVFPALLTLEEIKTIVSKFELFGTVDSLCFPIKRHNESDFGVEKTAFVGFSHTSPGKAKVLECLYYLGDLTFKELLEFSPDSIKDPSEMFAVKDKDETDASQPRIKLSIVQKKHGHQLSKSIAFNFITLGEADSTDLVIRDEKDSEITSNIYNRFLKSNNYQETNVYVNNLPVLFQNDDDLWNQFWNQFGCDGINSAKIIKPQFYTKKHTETVGKIGFVFYKEFKMALRAIIMTNDREIYYPGSPPILIQTSFAIQKKNNSWSSSKYIQNKSGLTKELAGDAFINNLVRPMMKRASLPAIHSNEYSSYALMGPEPIQAYMYPPYDPFIFNPYYLHIPGYGMEGMQGQPPTGSPLSSPRSHMGASPMPPGMNGAFPPPYAYMMQFYPYSPPMPMEGSPLYFGTQEEHETDSEAVLQPNKKISSAEKRRNGSA</sequence>
<gene>
    <name evidence="2" type="ORF">PUMCH_003503</name>
</gene>
<dbReference type="KEGG" id="asau:88174567"/>
<feature type="region of interest" description="Disordered" evidence="1">
    <location>
        <begin position="602"/>
        <end position="635"/>
    </location>
</feature>
<evidence type="ECO:0000313" key="3">
    <source>
        <dbReference type="Proteomes" id="UP001338582"/>
    </source>
</evidence>
<feature type="compositionally biased region" description="Polar residues" evidence="1">
    <location>
        <begin position="551"/>
        <end position="562"/>
    </location>
</feature>
<feature type="region of interest" description="Disordered" evidence="1">
    <location>
        <begin position="548"/>
        <end position="569"/>
    </location>
</feature>
<proteinExistence type="predicted"/>
<name>A0AAX4HCE6_9ASCO</name>
<dbReference type="CDD" id="cd00590">
    <property type="entry name" value="RRM_SF"/>
    <property type="match status" value="1"/>
</dbReference>